<accession>A0ABU1YTJ2</accession>
<comment type="caution">
    <text evidence="1">The sequence shown here is derived from an EMBL/GenBank/DDBJ whole genome shotgun (WGS) entry which is preliminary data.</text>
</comment>
<dbReference type="EMBL" id="JAVDXU010000004">
    <property type="protein sequence ID" value="MDR7272179.1"/>
    <property type="molecule type" value="Genomic_DNA"/>
</dbReference>
<reference evidence="1 2" key="1">
    <citation type="submission" date="2023-07" db="EMBL/GenBank/DDBJ databases">
        <title>Sorghum-associated microbial communities from plants grown in Nebraska, USA.</title>
        <authorList>
            <person name="Schachtman D."/>
        </authorList>
    </citation>
    <scope>NUCLEOTIDE SEQUENCE [LARGE SCALE GENOMIC DNA]</scope>
    <source>
        <strain evidence="1 2">BE314</strain>
    </source>
</reference>
<name>A0ABU1YTJ2_ROSSA</name>
<evidence type="ECO:0000313" key="1">
    <source>
        <dbReference type="EMBL" id="MDR7272179.1"/>
    </source>
</evidence>
<sequence length="243" mass="26811">MTQPDLNAIAQKAYLTDSTGEGFIEPLIHATQLPSLMARIGAAPRRVLEMGFGEGTITGPLLESGYDVELVEGSSALCDDARARFGSQLPVHCSYFEQFTPARRFDRVLALHVLEHVVEDAAVVRKMHDWLKPGGQVIAVVPNAESLHRQLAVMMGLQPQLDSLSPRDHLVGHQRVYDLAGFIALFEKAGFEVVEQFGYFVKTVPNGMMTTWKPELIRSLTQISDQLPPRLLANIGLVVRPKA</sequence>
<keyword evidence="2" id="KW-1185">Reference proteome</keyword>
<dbReference type="Proteomes" id="UP001180453">
    <property type="component" value="Unassembled WGS sequence"/>
</dbReference>
<keyword evidence="1" id="KW-0489">Methyltransferase</keyword>
<evidence type="ECO:0000313" key="2">
    <source>
        <dbReference type="Proteomes" id="UP001180453"/>
    </source>
</evidence>
<proteinExistence type="predicted"/>
<dbReference type="GO" id="GO:0008168">
    <property type="term" value="F:methyltransferase activity"/>
    <property type="evidence" value="ECO:0007669"/>
    <property type="project" value="UniProtKB-KW"/>
</dbReference>
<dbReference type="SUPFAM" id="SSF53335">
    <property type="entry name" value="S-adenosyl-L-methionine-dependent methyltransferases"/>
    <property type="match status" value="1"/>
</dbReference>
<dbReference type="InterPro" id="IPR029063">
    <property type="entry name" value="SAM-dependent_MTases_sf"/>
</dbReference>
<dbReference type="CDD" id="cd02440">
    <property type="entry name" value="AdoMet_MTases"/>
    <property type="match status" value="1"/>
</dbReference>
<dbReference type="PANTHER" id="PTHR43861">
    <property type="entry name" value="TRANS-ACONITATE 2-METHYLTRANSFERASE-RELATED"/>
    <property type="match status" value="1"/>
</dbReference>
<dbReference type="GO" id="GO:0032259">
    <property type="term" value="P:methylation"/>
    <property type="evidence" value="ECO:0007669"/>
    <property type="project" value="UniProtKB-KW"/>
</dbReference>
<dbReference type="RefSeq" id="WP_310270822.1">
    <property type="nucleotide sequence ID" value="NZ_JAVDXU010000004.1"/>
</dbReference>
<organism evidence="1 2">
    <name type="scientific">Roseateles saccharophilus</name>
    <name type="common">Pseudomonas saccharophila</name>
    <dbReference type="NCBI Taxonomy" id="304"/>
    <lineage>
        <taxon>Bacteria</taxon>
        <taxon>Pseudomonadati</taxon>
        <taxon>Pseudomonadota</taxon>
        <taxon>Betaproteobacteria</taxon>
        <taxon>Burkholderiales</taxon>
        <taxon>Sphaerotilaceae</taxon>
        <taxon>Roseateles</taxon>
    </lineage>
</organism>
<dbReference type="Pfam" id="PF13489">
    <property type="entry name" value="Methyltransf_23"/>
    <property type="match status" value="1"/>
</dbReference>
<gene>
    <name evidence="1" type="ORF">J2X20_004853</name>
</gene>
<dbReference type="Gene3D" id="3.40.50.150">
    <property type="entry name" value="Vaccinia Virus protein VP39"/>
    <property type="match status" value="1"/>
</dbReference>
<keyword evidence="1" id="KW-0808">Transferase</keyword>
<protein>
    <submittedName>
        <fullName evidence="1">2-polyprenyl-3-methyl-5-hydroxy-6-metoxy-1, 4-benzoquinol methylase</fullName>
    </submittedName>
</protein>